<proteinExistence type="predicted"/>
<accession>A0ABQ3DBQ9</accession>
<comment type="caution">
    <text evidence="1">The sequence shown here is derived from an EMBL/GenBank/DDBJ whole genome shotgun (WGS) entry which is preliminary data.</text>
</comment>
<organism evidence="1 2">
    <name type="scientific">Streptomyces canarius</name>
    <dbReference type="NCBI Taxonomy" id="285453"/>
    <lineage>
        <taxon>Bacteria</taxon>
        <taxon>Bacillati</taxon>
        <taxon>Actinomycetota</taxon>
        <taxon>Actinomycetes</taxon>
        <taxon>Kitasatosporales</taxon>
        <taxon>Streptomycetaceae</taxon>
        <taxon>Streptomyces</taxon>
    </lineage>
</organism>
<reference evidence="2" key="1">
    <citation type="journal article" date="2019" name="Int. J. Syst. Evol. Microbiol.">
        <title>The Global Catalogue of Microorganisms (GCM) 10K type strain sequencing project: providing services to taxonomists for standard genome sequencing and annotation.</title>
        <authorList>
            <consortium name="The Broad Institute Genomics Platform"/>
            <consortium name="The Broad Institute Genome Sequencing Center for Infectious Disease"/>
            <person name="Wu L."/>
            <person name="Ma J."/>
        </authorList>
    </citation>
    <scope>NUCLEOTIDE SEQUENCE [LARGE SCALE GENOMIC DNA]</scope>
    <source>
        <strain evidence="2">JCM 4733</strain>
    </source>
</reference>
<evidence type="ECO:0000313" key="2">
    <source>
        <dbReference type="Proteomes" id="UP000653644"/>
    </source>
</evidence>
<gene>
    <name evidence="1" type="ORF">GCM10010345_91850</name>
</gene>
<protein>
    <submittedName>
        <fullName evidence="1">Uncharacterized protein</fullName>
    </submittedName>
</protein>
<dbReference type="EMBL" id="BMVN01000103">
    <property type="protein sequence ID" value="GHA75165.1"/>
    <property type="molecule type" value="Genomic_DNA"/>
</dbReference>
<evidence type="ECO:0000313" key="1">
    <source>
        <dbReference type="EMBL" id="GHA75165.1"/>
    </source>
</evidence>
<keyword evidence="2" id="KW-1185">Reference proteome</keyword>
<sequence>MTMKVEKPSLAMYSGYSGVGTVENAIAVTKANAVSENPTPWRRALARVPAGAAARGRGADIDCAMGDSPG</sequence>
<dbReference type="Proteomes" id="UP000653644">
    <property type="component" value="Unassembled WGS sequence"/>
</dbReference>
<name>A0ABQ3DBQ9_9ACTN</name>